<keyword evidence="1" id="KW-0472">Membrane</keyword>
<dbReference type="Proteomes" id="UP000092460">
    <property type="component" value="Unassembled WGS sequence"/>
</dbReference>
<sequence length="66" mass="7766">MEEWLACLLCISSLTLKSFVIMICAYILWMLNEICQARFLEPITNWNLYKVVEFLKKFVSGPNFIS</sequence>
<dbReference type="AlphaFoldDB" id="A0A1B0AWA1"/>
<reference evidence="2" key="2">
    <citation type="submission" date="2020-05" db="UniProtKB">
        <authorList>
            <consortium name="EnsemblMetazoa"/>
        </authorList>
    </citation>
    <scope>IDENTIFICATION</scope>
    <source>
        <strain evidence="2">IAEA</strain>
    </source>
</reference>
<dbReference type="VEuPathDB" id="VectorBase:GPPI010832"/>
<evidence type="ECO:0000313" key="3">
    <source>
        <dbReference type="Proteomes" id="UP000092460"/>
    </source>
</evidence>
<evidence type="ECO:0000256" key="1">
    <source>
        <dbReference type="SAM" id="Phobius"/>
    </source>
</evidence>
<keyword evidence="1" id="KW-1133">Transmembrane helix</keyword>
<proteinExistence type="predicted"/>
<accession>A0A1B0AWA1</accession>
<dbReference type="EMBL" id="JXJN01004581">
    <property type="status" value="NOT_ANNOTATED_CDS"/>
    <property type="molecule type" value="Genomic_DNA"/>
</dbReference>
<keyword evidence="1" id="KW-0812">Transmembrane</keyword>
<organism evidence="2 3">
    <name type="scientific">Glossina palpalis gambiensis</name>
    <dbReference type="NCBI Taxonomy" id="67801"/>
    <lineage>
        <taxon>Eukaryota</taxon>
        <taxon>Metazoa</taxon>
        <taxon>Ecdysozoa</taxon>
        <taxon>Arthropoda</taxon>
        <taxon>Hexapoda</taxon>
        <taxon>Insecta</taxon>
        <taxon>Pterygota</taxon>
        <taxon>Neoptera</taxon>
        <taxon>Endopterygota</taxon>
        <taxon>Diptera</taxon>
        <taxon>Brachycera</taxon>
        <taxon>Muscomorpha</taxon>
        <taxon>Hippoboscoidea</taxon>
        <taxon>Glossinidae</taxon>
        <taxon>Glossina</taxon>
    </lineage>
</organism>
<reference evidence="3" key="1">
    <citation type="submission" date="2015-01" db="EMBL/GenBank/DDBJ databases">
        <authorList>
            <person name="Aksoy S."/>
            <person name="Warren W."/>
            <person name="Wilson R.K."/>
        </authorList>
    </citation>
    <scope>NUCLEOTIDE SEQUENCE [LARGE SCALE GENOMIC DNA]</scope>
    <source>
        <strain evidence="3">IAEA</strain>
    </source>
</reference>
<name>A0A1B0AWA1_9MUSC</name>
<protein>
    <submittedName>
        <fullName evidence="2">Uncharacterized protein</fullName>
    </submittedName>
</protein>
<evidence type="ECO:0000313" key="2">
    <source>
        <dbReference type="EnsemblMetazoa" id="GPPI010832-PA"/>
    </source>
</evidence>
<dbReference type="EnsemblMetazoa" id="GPPI010832-RA">
    <property type="protein sequence ID" value="GPPI010832-PA"/>
    <property type="gene ID" value="GPPI010832"/>
</dbReference>
<keyword evidence="3" id="KW-1185">Reference proteome</keyword>
<feature type="transmembrane region" description="Helical" evidence="1">
    <location>
        <begin position="6"/>
        <end position="29"/>
    </location>
</feature>